<proteinExistence type="predicted"/>
<dbReference type="PANTHER" id="PTHR43395">
    <property type="entry name" value="SENSOR HISTIDINE KINASE CHEA"/>
    <property type="match status" value="1"/>
</dbReference>
<dbReference type="SMART" id="SM00260">
    <property type="entry name" value="CheW"/>
    <property type="match status" value="1"/>
</dbReference>
<evidence type="ECO:0000256" key="9">
    <source>
        <dbReference type="ARBA" id="ARBA00022840"/>
    </source>
</evidence>
<keyword evidence="9" id="KW-0067">ATP-binding</keyword>
<feature type="modified residue" description="Phosphohistidine" evidence="11">
    <location>
        <position position="46"/>
    </location>
</feature>
<dbReference type="SMART" id="SM01231">
    <property type="entry name" value="H-kinase_dim"/>
    <property type="match status" value="1"/>
</dbReference>
<dbReference type="SUPFAM" id="SSF47226">
    <property type="entry name" value="Histidine-containing phosphotransfer domain, HPT domain"/>
    <property type="match status" value="1"/>
</dbReference>
<dbReference type="InterPro" id="IPR002545">
    <property type="entry name" value="CheW-lke_dom"/>
</dbReference>
<dbReference type="PROSITE" id="PS50894">
    <property type="entry name" value="HPT"/>
    <property type="match status" value="1"/>
</dbReference>
<dbReference type="InterPro" id="IPR036097">
    <property type="entry name" value="HisK_dim/P_sf"/>
</dbReference>
<organism evidence="16 17">
    <name type="scientific">Paenibacillus tundrae</name>
    <dbReference type="NCBI Taxonomy" id="528187"/>
    <lineage>
        <taxon>Bacteria</taxon>
        <taxon>Bacillati</taxon>
        <taxon>Bacillota</taxon>
        <taxon>Bacilli</taxon>
        <taxon>Bacillales</taxon>
        <taxon>Paenibacillaceae</taxon>
        <taxon>Paenibacillus</taxon>
    </lineage>
</organism>
<dbReference type="Gene3D" id="3.30.565.10">
    <property type="entry name" value="Histidine kinase-like ATPase, C-terminal domain"/>
    <property type="match status" value="1"/>
</dbReference>
<keyword evidence="10" id="KW-0902">Two-component regulatory system</keyword>
<keyword evidence="4" id="KW-0145">Chemotaxis</keyword>
<feature type="domain" description="Histidine kinase" evidence="13">
    <location>
        <begin position="307"/>
        <end position="557"/>
    </location>
</feature>
<feature type="compositionally biased region" description="Low complexity" evidence="12">
    <location>
        <begin position="297"/>
        <end position="306"/>
    </location>
</feature>
<dbReference type="RefSeq" id="WP_307214253.1">
    <property type="nucleotide sequence ID" value="NZ_JAUSTI010000003.1"/>
</dbReference>
<dbReference type="InterPro" id="IPR037052">
    <property type="entry name" value="CheA-like_P2_sf"/>
</dbReference>
<evidence type="ECO:0000256" key="1">
    <source>
        <dbReference type="ARBA" id="ARBA00000085"/>
    </source>
</evidence>
<dbReference type="Pfam" id="PF01584">
    <property type="entry name" value="CheW"/>
    <property type="match status" value="1"/>
</dbReference>
<dbReference type="Gene3D" id="1.10.287.560">
    <property type="entry name" value="Histidine kinase CheA-like, homodimeric domain"/>
    <property type="match status" value="1"/>
</dbReference>
<evidence type="ECO:0000259" key="14">
    <source>
        <dbReference type="PROSITE" id="PS50851"/>
    </source>
</evidence>
<dbReference type="InterPro" id="IPR035891">
    <property type="entry name" value="CheY-binding_CheA"/>
</dbReference>
<dbReference type="Gene3D" id="2.30.30.40">
    <property type="entry name" value="SH3 Domains"/>
    <property type="match status" value="1"/>
</dbReference>
<keyword evidence="6 16" id="KW-0808">Transferase</keyword>
<evidence type="ECO:0000256" key="10">
    <source>
        <dbReference type="ARBA" id="ARBA00023012"/>
    </source>
</evidence>
<evidence type="ECO:0000256" key="2">
    <source>
        <dbReference type="ARBA" id="ARBA00012438"/>
    </source>
</evidence>
<dbReference type="Gene3D" id="3.30.70.1110">
    <property type="entry name" value="Histidine kinase CheA-like, P2 response regulator-binding domain"/>
    <property type="match status" value="1"/>
</dbReference>
<sequence length="690" mass="75548">MDMNQYLSMFIDESNDHLQSLNENMLQLEGNPEDLGIVQVIFRSAHTLKGMAATMGFEDLASLTHKMENVLDMVRNEKLKMQDFIFDTLFKSLDALETMVQDITNGGEGKADVSAIVTSLQAIESGEWTGGDAPAAAVAQTTVPETLAAVQLDEFQYSVLDQSIAEGHRVFYIEVLVSEHSQLKGVRAYMVFDLLERSGEVVKAFPSVQDIEQEKFERNFSLYYITTKEAQELEQGILSISEIESAKVIQLDQETLEQMTNQAAVAAEAEVVAVNDAIAASQVKEAPPKAEAKPTETKAAAPKQAAAPSRTIRVDIERLDVLMNLFSELLIDRSRLEQLASETGNNDLSDTVAHLSRVSTDLQNIVLKLRMVPVDTVFNRFPRMIRDLAKTLDKKIDLVITGAETELDRTVIDEIGDPLVHLLRNAVDHGVESIAERVAAGKLEMGTVNLRAFHSGNHVFIEIEDDGKGIYREKLLKTAISRGVVTEEQGAKMSDDEVNQLLFAPGFSTADVISDISGRGVGLDVVKSKITSLGGNVTIHSTPGKGTNFSVQLPLTLSIIAAMLVRVGSEKYAIPLSSIVETAIVQREQVRNIHGNKMITFRESLIPYLSLNEVFSVPDFNDAEEKETEIVVIRKGDRLAAVSVEEFIGQSEIVLKSMGTYLPAIEGISGATILGDGQVALIVDPNAFIK</sequence>
<evidence type="ECO:0000259" key="13">
    <source>
        <dbReference type="PROSITE" id="PS50109"/>
    </source>
</evidence>
<dbReference type="InterPro" id="IPR004358">
    <property type="entry name" value="Sig_transdc_His_kin-like_C"/>
</dbReference>
<keyword evidence="7" id="KW-0547">Nucleotide-binding</keyword>
<gene>
    <name evidence="16" type="ORF">J2T19_001391</name>
</gene>
<feature type="compositionally biased region" description="Basic and acidic residues" evidence="12">
    <location>
        <begin position="286"/>
        <end position="296"/>
    </location>
</feature>
<keyword evidence="5 11" id="KW-0597">Phosphoprotein</keyword>
<feature type="domain" description="CheW-like" evidence="14">
    <location>
        <begin position="559"/>
        <end position="690"/>
    </location>
</feature>
<dbReference type="SUPFAM" id="SSF50341">
    <property type="entry name" value="CheW-like"/>
    <property type="match status" value="1"/>
</dbReference>
<evidence type="ECO:0000256" key="6">
    <source>
        <dbReference type="ARBA" id="ARBA00022679"/>
    </source>
</evidence>
<dbReference type="InterPro" id="IPR004105">
    <property type="entry name" value="CheA-like_dim"/>
</dbReference>
<dbReference type="SUPFAM" id="SSF47384">
    <property type="entry name" value="Homodimeric domain of signal transducing histidine kinase"/>
    <property type="match status" value="1"/>
</dbReference>
<dbReference type="SUPFAM" id="SSF55874">
    <property type="entry name" value="ATPase domain of HSP90 chaperone/DNA topoisomerase II/histidine kinase"/>
    <property type="match status" value="1"/>
</dbReference>
<comment type="caution">
    <text evidence="16">The sequence shown here is derived from an EMBL/GenBank/DDBJ whole genome shotgun (WGS) entry which is preliminary data.</text>
</comment>
<dbReference type="SMART" id="SM00387">
    <property type="entry name" value="HATPase_c"/>
    <property type="match status" value="1"/>
</dbReference>
<evidence type="ECO:0000256" key="3">
    <source>
        <dbReference type="ARBA" id="ARBA00021495"/>
    </source>
</evidence>
<dbReference type="Pfam" id="PF02895">
    <property type="entry name" value="H-kinase_dim"/>
    <property type="match status" value="1"/>
</dbReference>
<dbReference type="Pfam" id="PF07194">
    <property type="entry name" value="P2"/>
    <property type="match status" value="1"/>
</dbReference>
<dbReference type="InterPro" id="IPR005467">
    <property type="entry name" value="His_kinase_dom"/>
</dbReference>
<dbReference type="InterPro" id="IPR003594">
    <property type="entry name" value="HATPase_dom"/>
</dbReference>
<dbReference type="InterPro" id="IPR008207">
    <property type="entry name" value="Sig_transdc_His_kin_Hpt_dom"/>
</dbReference>
<dbReference type="Pfam" id="PF01627">
    <property type="entry name" value="Hpt"/>
    <property type="match status" value="1"/>
</dbReference>
<evidence type="ECO:0000313" key="17">
    <source>
        <dbReference type="Proteomes" id="UP001233836"/>
    </source>
</evidence>
<comment type="catalytic activity">
    <reaction evidence="1">
        <text>ATP + protein L-histidine = ADP + protein N-phospho-L-histidine.</text>
        <dbReference type="EC" id="2.7.13.3"/>
    </reaction>
</comment>
<dbReference type="Pfam" id="PF02518">
    <property type="entry name" value="HATPase_c"/>
    <property type="match status" value="1"/>
</dbReference>
<feature type="region of interest" description="Disordered" evidence="12">
    <location>
        <begin position="283"/>
        <end position="306"/>
    </location>
</feature>
<dbReference type="InterPro" id="IPR010808">
    <property type="entry name" value="CheA_P2-bd"/>
</dbReference>
<protein>
    <recommendedName>
        <fullName evidence="3">Chemotaxis protein CheA</fullName>
        <ecNumber evidence="2">2.7.13.3</ecNumber>
    </recommendedName>
</protein>
<dbReference type="InterPro" id="IPR036061">
    <property type="entry name" value="CheW-like_dom_sf"/>
</dbReference>
<dbReference type="PROSITE" id="PS50851">
    <property type="entry name" value="CHEW"/>
    <property type="match status" value="1"/>
</dbReference>
<feature type="domain" description="HPt" evidence="15">
    <location>
        <begin position="1"/>
        <end position="103"/>
    </location>
</feature>
<dbReference type="InterPro" id="IPR036890">
    <property type="entry name" value="HATPase_C_sf"/>
</dbReference>
<dbReference type="CDD" id="cd16916">
    <property type="entry name" value="HATPase_CheA-like"/>
    <property type="match status" value="1"/>
</dbReference>
<evidence type="ECO:0000256" key="7">
    <source>
        <dbReference type="ARBA" id="ARBA00022741"/>
    </source>
</evidence>
<dbReference type="PROSITE" id="PS50109">
    <property type="entry name" value="HIS_KIN"/>
    <property type="match status" value="1"/>
</dbReference>
<evidence type="ECO:0000256" key="4">
    <source>
        <dbReference type="ARBA" id="ARBA00022500"/>
    </source>
</evidence>
<accession>A0ABT9W9Q3</accession>
<dbReference type="PANTHER" id="PTHR43395:SF1">
    <property type="entry name" value="CHEMOTAXIS PROTEIN CHEA"/>
    <property type="match status" value="1"/>
</dbReference>
<keyword evidence="8 16" id="KW-0418">Kinase</keyword>
<dbReference type="GO" id="GO:0004673">
    <property type="term" value="F:protein histidine kinase activity"/>
    <property type="evidence" value="ECO:0007669"/>
    <property type="project" value="UniProtKB-EC"/>
</dbReference>
<evidence type="ECO:0000256" key="5">
    <source>
        <dbReference type="ARBA" id="ARBA00022553"/>
    </source>
</evidence>
<name>A0ABT9W9Q3_9BACL</name>
<dbReference type="InterPro" id="IPR036641">
    <property type="entry name" value="HPT_dom_sf"/>
</dbReference>
<dbReference type="InterPro" id="IPR051315">
    <property type="entry name" value="Bact_Chemotaxis_CheA"/>
</dbReference>
<dbReference type="CDD" id="cd00088">
    <property type="entry name" value="HPT"/>
    <property type="match status" value="1"/>
</dbReference>
<evidence type="ECO:0000256" key="11">
    <source>
        <dbReference type="PROSITE-ProRule" id="PRU00110"/>
    </source>
</evidence>
<evidence type="ECO:0000256" key="12">
    <source>
        <dbReference type="SAM" id="MobiDB-lite"/>
    </source>
</evidence>
<keyword evidence="17" id="KW-1185">Reference proteome</keyword>
<dbReference type="InterPro" id="IPR037006">
    <property type="entry name" value="CheA-like_homodim_sf"/>
</dbReference>
<dbReference type="EC" id="2.7.13.3" evidence="2"/>
<dbReference type="SMART" id="SM00073">
    <property type="entry name" value="HPT"/>
    <property type="match status" value="1"/>
</dbReference>
<evidence type="ECO:0000256" key="8">
    <source>
        <dbReference type="ARBA" id="ARBA00022777"/>
    </source>
</evidence>
<evidence type="ECO:0000259" key="15">
    <source>
        <dbReference type="PROSITE" id="PS50894"/>
    </source>
</evidence>
<dbReference type="Gene3D" id="1.20.120.160">
    <property type="entry name" value="HPT domain"/>
    <property type="match status" value="1"/>
</dbReference>
<dbReference type="PRINTS" id="PR00344">
    <property type="entry name" value="BCTRLSENSOR"/>
</dbReference>
<reference evidence="16 17" key="1">
    <citation type="submission" date="2023-07" db="EMBL/GenBank/DDBJ databases">
        <title>Sorghum-associated microbial communities from plants grown in Nebraska, USA.</title>
        <authorList>
            <person name="Schachtman D."/>
        </authorList>
    </citation>
    <scope>NUCLEOTIDE SEQUENCE [LARGE SCALE GENOMIC DNA]</scope>
    <source>
        <strain evidence="16 17">DS1314</strain>
    </source>
</reference>
<evidence type="ECO:0000313" key="16">
    <source>
        <dbReference type="EMBL" id="MDQ0169951.1"/>
    </source>
</evidence>
<dbReference type="SUPFAM" id="SSF55052">
    <property type="entry name" value="CheY-binding domain of CheA"/>
    <property type="match status" value="1"/>
</dbReference>
<dbReference type="Proteomes" id="UP001233836">
    <property type="component" value="Unassembled WGS sequence"/>
</dbReference>
<dbReference type="EMBL" id="JAUSTI010000003">
    <property type="protein sequence ID" value="MDQ0169951.1"/>
    <property type="molecule type" value="Genomic_DNA"/>
</dbReference>
<dbReference type="CDD" id="cd00731">
    <property type="entry name" value="CheA_reg"/>
    <property type="match status" value="1"/>
</dbReference>